<organism evidence="2 3">
    <name type="scientific">Acaulospora morrowiae</name>
    <dbReference type="NCBI Taxonomy" id="94023"/>
    <lineage>
        <taxon>Eukaryota</taxon>
        <taxon>Fungi</taxon>
        <taxon>Fungi incertae sedis</taxon>
        <taxon>Mucoromycota</taxon>
        <taxon>Glomeromycotina</taxon>
        <taxon>Glomeromycetes</taxon>
        <taxon>Diversisporales</taxon>
        <taxon>Acaulosporaceae</taxon>
        <taxon>Acaulospora</taxon>
    </lineage>
</organism>
<feature type="region of interest" description="Disordered" evidence="1">
    <location>
        <begin position="100"/>
        <end position="129"/>
    </location>
</feature>
<dbReference type="Pfam" id="PF04614">
    <property type="entry name" value="Pex19"/>
    <property type="match status" value="1"/>
</dbReference>
<dbReference type="InterPro" id="IPR006708">
    <property type="entry name" value="Pex19"/>
</dbReference>
<dbReference type="AlphaFoldDB" id="A0A9N8VHP1"/>
<dbReference type="Proteomes" id="UP000789342">
    <property type="component" value="Unassembled WGS sequence"/>
</dbReference>
<sequence>MAAEDKKVTVDELDESDDIFDEVLDAFSSSQSSKLPPLSDPSASSSSNSSSTNNPLSFQNTGAEVDPSSEIDDEYAAQLASDMEEFVSRLEGLWSSVDEESCNGAEGVDSSSSNTGNNGRSSDPKANSFQDKINQTLNNLQNSSDRVDAEITEKSADEIMDRVIKQLEGLGENGNMEEMLGSGMDNMLEFLMETLATKDYLYEPMKEFAQKYPKWLEENKGLVSEEDYQRYEKQSEYIKKIIAKYEAPDFDENNEKQNKEIVSLMQELQDFGQPPTEILNELAPGIELDEQGMPNLSIDSCKQM</sequence>
<feature type="compositionally biased region" description="Low complexity" evidence="1">
    <location>
        <begin position="28"/>
        <end position="57"/>
    </location>
</feature>
<dbReference type="GO" id="GO:0033328">
    <property type="term" value="F:peroxisome membrane targeting sequence binding"/>
    <property type="evidence" value="ECO:0007669"/>
    <property type="project" value="TreeGrafter"/>
</dbReference>
<proteinExistence type="predicted"/>
<name>A0A9N8VHP1_9GLOM</name>
<evidence type="ECO:0000256" key="1">
    <source>
        <dbReference type="SAM" id="MobiDB-lite"/>
    </source>
</evidence>
<dbReference type="GO" id="GO:0045046">
    <property type="term" value="P:protein import into peroxisome membrane"/>
    <property type="evidence" value="ECO:0007669"/>
    <property type="project" value="TreeGrafter"/>
</dbReference>
<evidence type="ECO:0000313" key="3">
    <source>
        <dbReference type="Proteomes" id="UP000789342"/>
    </source>
</evidence>
<reference evidence="2" key="1">
    <citation type="submission" date="2021-06" db="EMBL/GenBank/DDBJ databases">
        <authorList>
            <person name="Kallberg Y."/>
            <person name="Tangrot J."/>
            <person name="Rosling A."/>
        </authorList>
    </citation>
    <scope>NUCLEOTIDE SEQUENCE</scope>
    <source>
        <strain evidence="2">CL551</strain>
    </source>
</reference>
<dbReference type="PANTHER" id="PTHR12774:SF2">
    <property type="entry name" value="PEROXISOMAL BIOGENESIS FACTOR 19"/>
    <property type="match status" value="1"/>
</dbReference>
<dbReference type="GO" id="GO:0005778">
    <property type="term" value="C:peroxisomal membrane"/>
    <property type="evidence" value="ECO:0007669"/>
    <property type="project" value="TreeGrafter"/>
</dbReference>
<feature type="compositionally biased region" description="Low complexity" evidence="1">
    <location>
        <begin position="110"/>
        <end position="121"/>
    </location>
</feature>
<dbReference type="PANTHER" id="PTHR12774">
    <property type="entry name" value="PEROXISOMAL BIOGENESIS FACTOR 19"/>
    <property type="match status" value="1"/>
</dbReference>
<dbReference type="Gene3D" id="1.20.120.900">
    <property type="entry name" value="Pex19, mPTS binding domain"/>
    <property type="match status" value="1"/>
</dbReference>
<accession>A0A9N8VHP1</accession>
<feature type="region of interest" description="Disordered" evidence="1">
    <location>
        <begin position="24"/>
        <end position="72"/>
    </location>
</feature>
<evidence type="ECO:0000313" key="2">
    <source>
        <dbReference type="EMBL" id="CAG8453421.1"/>
    </source>
</evidence>
<dbReference type="InterPro" id="IPR038322">
    <property type="entry name" value="Pex19_C_sf"/>
</dbReference>
<protein>
    <submittedName>
        <fullName evidence="2">4882_t:CDS:1</fullName>
    </submittedName>
</protein>
<dbReference type="EMBL" id="CAJVPV010000366">
    <property type="protein sequence ID" value="CAG8453421.1"/>
    <property type="molecule type" value="Genomic_DNA"/>
</dbReference>
<comment type="caution">
    <text evidence="2">The sequence shown here is derived from an EMBL/GenBank/DDBJ whole genome shotgun (WGS) entry which is preliminary data.</text>
</comment>
<keyword evidence="3" id="KW-1185">Reference proteome</keyword>
<gene>
    <name evidence="2" type="ORF">AMORRO_LOCUS1015</name>
</gene>
<dbReference type="OrthoDB" id="21292at2759"/>